<evidence type="ECO:0000259" key="2">
    <source>
        <dbReference type="Pfam" id="PF19556"/>
    </source>
</evidence>
<proteinExistence type="predicted"/>
<feature type="compositionally biased region" description="Low complexity" evidence="1">
    <location>
        <begin position="95"/>
        <end position="114"/>
    </location>
</feature>
<feature type="compositionally biased region" description="Low complexity" evidence="1">
    <location>
        <begin position="123"/>
        <end position="140"/>
    </location>
</feature>
<sequence>MFVALKQLLSQSPSLTMSITGQGNDLTVVVMPKPTAGDCAALAQPLKLTGTAEELDAGFVEALAQFSTKRLSVVEQVEATTAVLEAGRKESAAKAASAIKKGAKTSTASAPASTSDDDDGQDDTQSTATSDGAAPAATADVGQSAINIFA</sequence>
<dbReference type="Pfam" id="PF19556">
    <property type="entry name" value="PRTRC_E"/>
    <property type="match status" value="1"/>
</dbReference>
<protein>
    <submittedName>
        <fullName evidence="3">PRTRC system protein E</fullName>
    </submittedName>
</protein>
<accession>A0A934T261</accession>
<evidence type="ECO:0000313" key="3">
    <source>
        <dbReference type="EMBL" id="MBK4737912.1"/>
    </source>
</evidence>
<dbReference type="NCBIfam" id="TIGR03741">
    <property type="entry name" value="PRTRC_E"/>
    <property type="match status" value="1"/>
</dbReference>
<reference evidence="3" key="1">
    <citation type="submission" date="2021-01" db="EMBL/GenBank/DDBJ databases">
        <title>Genome sequence of strain Noviherbaspirillum sp. DKR-6.</title>
        <authorList>
            <person name="Chaudhary D.K."/>
        </authorList>
    </citation>
    <scope>NUCLEOTIDE SEQUENCE</scope>
    <source>
        <strain evidence="3">DKR-6</strain>
    </source>
</reference>
<keyword evidence="4" id="KW-1185">Reference proteome</keyword>
<organism evidence="3 4">
    <name type="scientific">Noviherbaspirillum pedocola</name>
    <dbReference type="NCBI Taxonomy" id="2801341"/>
    <lineage>
        <taxon>Bacteria</taxon>
        <taxon>Pseudomonadati</taxon>
        <taxon>Pseudomonadota</taxon>
        <taxon>Betaproteobacteria</taxon>
        <taxon>Burkholderiales</taxon>
        <taxon>Oxalobacteraceae</taxon>
        <taxon>Noviherbaspirillum</taxon>
    </lineage>
</organism>
<feature type="region of interest" description="Disordered" evidence="1">
    <location>
        <begin position="95"/>
        <end position="143"/>
    </location>
</feature>
<dbReference type="EMBL" id="JAEPBG010000015">
    <property type="protein sequence ID" value="MBK4737912.1"/>
    <property type="molecule type" value="Genomic_DNA"/>
</dbReference>
<dbReference type="RefSeq" id="WP_200596626.1">
    <property type="nucleotide sequence ID" value="NZ_JAEPBG010000015.1"/>
</dbReference>
<dbReference type="AlphaFoldDB" id="A0A934T261"/>
<feature type="domain" description="ParB-related ThiF-related cassette protein E" evidence="2">
    <location>
        <begin position="2"/>
        <end position="102"/>
    </location>
</feature>
<dbReference type="Proteomes" id="UP000622890">
    <property type="component" value="Unassembled WGS sequence"/>
</dbReference>
<name>A0A934T261_9BURK</name>
<evidence type="ECO:0000256" key="1">
    <source>
        <dbReference type="SAM" id="MobiDB-lite"/>
    </source>
</evidence>
<comment type="caution">
    <text evidence="3">The sequence shown here is derived from an EMBL/GenBank/DDBJ whole genome shotgun (WGS) entry which is preliminary data.</text>
</comment>
<gene>
    <name evidence="3" type="ORF">JJB74_25100</name>
</gene>
<dbReference type="InterPro" id="IPR022273">
    <property type="entry name" value="PRTRC_protein-E"/>
</dbReference>
<evidence type="ECO:0000313" key="4">
    <source>
        <dbReference type="Proteomes" id="UP000622890"/>
    </source>
</evidence>